<dbReference type="Proteomes" id="UP000198926">
    <property type="component" value="Unassembled WGS sequence"/>
</dbReference>
<protein>
    <submittedName>
        <fullName evidence="2">Uncharacterized protein</fullName>
    </submittedName>
</protein>
<dbReference type="EMBL" id="FOZM01000001">
    <property type="protein sequence ID" value="SFS04196.1"/>
    <property type="molecule type" value="Genomic_DNA"/>
</dbReference>
<name>A0A1I6LL57_9RHOB</name>
<evidence type="ECO:0000313" key="2">
    <source>
        <dbReference type="EMBL" id="SFS04196.1"/>
    </source>
</evidence>
<dbReference type="AlphaFoldDB" id="A0A1I6LL57"/>
<dbReference type="RefSeq" id="WP_090203894.1">
    <property type="nucleotide sequence ID" value="NZ_FOZM01000001.1"/>
</dbReference>
<evidence type="ECO:0000256" key="1">
    <source>
        <dbReference type="SAM" id="SignalP"/>
    </source>
</evidence>
<feature type="signal peptide" evidence="1">
    <location>
        <begin position="1"/>
        <end position="23"/>
    </location>
</feature>
<dbReference type="STRING" id="1123755.SAMN05444714_0645"/>
<keyword evidence="1" id="KW-0732">Signal</keyword>
<accession>A0A1I6LL57</accession>
<organism evidence="2 3">
    <name type="scientific">Yoonia litorea</name>
    <dbReference type="NCBI Taxonomy" id="1123755"/>
    <lineage>
        <taxon>Bacteria</taxon>
        <taxon>Pseudomonadati</taxon>
        <taxon>Pseudomonadota</taxon>
        <taxon>Alphaproteobacteria</taxon>
        <taxon>Rhodobacterales</taxon>
        <taxon>Paracoccaceae</taxon>
        <taxon>Yoonia</taxon>
    </lineage>
</organism>
<keyword evidence="3" id="KW-1185">Reference proteome</keyword>
<reference evidence="2 3" key="1">
    <citation type="submission" date="2016-10" db="EMBL/GenBank/DDBJ databases">
        <authorList>
            <person name="de Groot N.N."/>
        </authorList>
    </citation>
    <scope>NUCLEOTIDE SEQUENCE [LARGE SCALE GENOMIC DNA]</scope>
    <source>
        <strain evidence="2 3">DSM 29433</strain>
    </source>
</reference>
<sequence>MSFTKSAVLTVSLTFAAATVASAYSTEPQPGRHFVEVITPKSVLPVSGSDACEMAIAEDLVALVGPEMIIQERAQGPRLEPVACLSEE</sequence>
<gene>
    <name evidence="2" type="ORF">SAMN05444714_0645</name>
</gene>
<evidence type="ECO:0000313" key="3">
    <source>
        <dbReference type="Proteomes" id="UP000198926"/>
    </source>
</evidence>
<proteinExistence type="predicted"/>
<feature type="chain" id="PRO_5011499479" evidence="1">
    <location>
        <begin position="24"/>
        <end position="88"/>
    </location>
</feature>